<dbReference type="Pfam" id="PF01488">
    <property type="entry name" value="Shikimate_DH"/>
    <property type="match status" value="1"/>
</dbReference>
<evidence type="ECO:0000259" key="9">
    <source>
        <dbReference type="Pfam" id="PF01488"/>
    </source>
</evidence>
<evidence type="ECO:0000259" key="10">
    <source>
        <dbReference type="Pfam" id="PF08501"/>
    </source>
</evidence>
<keyword evidence="13" id="KW-1185">Reference proteome</keyword>
<dbReference type="GO" id="GO:0004764">
    <property type="term" value="F:shikimate 3-dehydrogenase (NADP+) activity"/>
    <property type="evidence" value="ECO:0007669"/>
    <property type="project" value="UniProtKB-UniRule"/>
</dbReference>
<dbReference type="UniPathway" id="UPA00053">
    <property type="reaction ID" value="UER00087"/>
</dbReference>
<protein>
    <recommendedName>
        <fullName evidence="2 8">Shikimate dehydrogenase (NADP(+))</fullName>
        <shortName evidence="8">SDH</shortName>
        <ecNumber evidence="2 8">1.1.1.25</ecNumber>
    </recommendedName>
</protein>
<evidence type="ECO:0000313" key="13">
    <source>
        <dbReference type="Proteomes" id="UP000256542"/>
    </source>
</evidence>
<dbReference type="HAMAP" id="MF_00222">
    <property type="entry name" value="Shikimate_DH_AroE"/>
    <property type="match status" value="1"/>
</dbReference>
<dbReference type="GO" id="GO:0009423">
    <property type="term" value="P:chorismate biosynthetic process"/>
    <property type="evidence" value="ECO:0007669"/>
    <property type="project" value="UniProtKB-UniRule"/>
</dbReference>
<evidence type="ECO:0000313" key="12">
    <source>
        <dbReference type="EMBL" id="REG83824.1"/>
    </source>
</evidence>
<comment type="similarity">
    <text evidence="8">Belongs to the shikimate dehydrogenase family.</text>
</comment>
<comment type="caution">
    <text evidence="12">The sequence shown here is derived from an EMBL/GenBank/DDBJ whole genome shotgun (WGS) entry which is preliminary data.</text>
</comment>
<dbReference type="InterPro" id="IPR046346">
    <property type="entry name" value="Aminoacid_DH-like_N_sf"/>
</dbReference>
<evidence type="ECO:0000259" key="11">
    <source>
        <dbReference type="Pfam" id="PF18317"/>
    </source>
</evidence>
<dbReference type="AlphaFoldDB" id="A0A3E0DM16"/>
<reference evidence="12 13" key="1">
    <citation type="submission" date="2018-08" db="EMBL/GenBank/DDBJ databases">
        <title>Genomic Encyclopedia of Type Strains, Phase III (KMG-III): the genomes of soil and plant-associated and newly described type strains.</title>
        <authorList>
            <person name="Whitman W."/>
        </authorList>
    </citation>
    <scope>NUCLEOTIDE SEQUENCE [LARGE SCALE GENOMIC DNA]</scope>
    <source>
        <strain evidence="12 13">CECT 7375</strain>
    </source>
</reference>
<dbReference type="Gene3D" id="3.40.50.10860">
    <property type="entry name" value="Leucine Dehydrogenase, chain A, domain 1"/>
    <property type="match status" value="1"/>
</dbReference>
<dbReference type="CDD" id="cd01065">
    <property type="entry name" value="NAD_bind_Shikimate_DH"/>
    <property type="match status" value="1"/>
</dbReference>
<dbReference type="EMBL" id="QUNG01000005">
    <property type="protein sequence ID" value="REG83824.1"/>
    <property type="molecule type" value="Genomic_DNA"/>
</dbReference>
<evidence type="ECO:0000256" key="4">
    <source>
        <dbReference type="ARBA" id="ARBA00022857"/>
    </source>
</evidence>
<evidence type="ECO:0000256" key="5">
    <source>
        <dbReference type="ARBA" id="ARBA00023002"/>
    </source>
</evidence>
<dbReference type="GO" id="GO:0005829">
    <property type="term" value="C:cytosol"/>
    <property type="evidence" value="ECO:0007669"/>
    <property type="project" value="TreeGrafter"/>
</dbReference>
<dbReference type="OrthoDB" id="9776868at2"/>
<evidence type="ECO:0000256" key="6">
    <source>
        <dbReference type="ARBA" id="ARBA00023141"/>
    </source>
</evidence>
<keyword evidence="6 8" id="KW-0057">Aromatic amino acid biosynthesis</keyword>
<dbReference type="Pfam" id="PF08501">
    <property type="entry name" value="Shikimate_dh_N"/>
    <property type="match status" value="1"/>
</dbReference>
<keyword evidence="3 8" id="KW-0028">Amino-acid biosynthesis</keyword>
<feature type="binding site" evidence="8">
    <location>
        <position position="240"/>
    </location>
    <ligand>
        <name>shikimate</name>
        <dbReference type="ChEBI" id="CHEBI:36208"/>
    </ligand>
</feature>
<feature type="binding site" evidence="8">
    <location>
        <begin position="151"/>
        <end position="156"/>
    </location>
    <ligand>
        <name>NADP(+)</name>
        <dbReference type="ChEBI" id="CHEBI:58349"/>
    </ligand>
</feature>
<feature type="binding site" evidence="8">
    <location>
        <position position="210"/>
    </location>
    <ligand>
        <name>NADP(+)</name>
        <dbReference type="ChEBI" id="CHEBI:58349"/>
    </ligand>
</feature>
<dbReference type="InterPro" id="IPR006151">
    <property type="entry name" value="Shikm_DH/Glu-tRNA_Rdtase"/>
</dbReference>
<evidence type="ECO:0000256" key="3">
    <source>
        <dbReference type="ARBA" id="ARBA00022605"/>
    </source>
</evidence>
<dbReference type="GO" id="GO:0008652">
    <property type="term" value="P:amino acid biosynthetic process"/>
    <property type="evidence" value="ECO:0007669"/>
    <property type="project" value="UniProtKB-KW"/>
</dbReference>
<accession>A0A3E0DM16</accession>
<dbReference type="InterPro" id="IPR022893">
    <property type="entry name" value="Shikimate_DH_fam"/>
</dbReference>
<evidence type="ECO:0000256" key="2">
    <source>
        <dbReference type="ARBA" id="ARBA00012962"/>
    </source>
</evidence>
<feature type="domain" description="Shikimate dehydrogenase substrate binding N-terminal" evidence="10">
    <location>
        <begin position="6"/>
        <end position="88"/>
    </location>
</feature>
<dbReference type="GO" id="GO:0009073">
    <property type="term" value="P:aromatic amino acid family biosynthetic process"/>
    <property type="evidence" value="ECO:0007669"/>
    <property type="project" value="UniProtKB-KW"/>
</dbReference>
<dbReference type="InterPro" id="IPR041121">
    <property type="entry name" value="SDH_C"/>
</dbReference>
<feature type="binding site" evidence="8">
    <location>
        <position position="233"/>
    </location>
    <ligand>
        <name>NADP(+)</name>
        <dbReference type="ChEBI" id="CHEBI:58349"/>
    </ligand>
</feature>
<dbReference type="PANTHER" id="PTHR21089">
    <property type="entry name" value="SHIKIMATE DEHYDROGENASE"/>
    <property type="match status" value="1"/>
</dbReference>
<keyword evidence="5 8" id="KW-0560">Oxidoreductase</keyword>
<dbReference type="Pfam" id="PF18317">
    <property type="entry name" value="SDH_C"/>
    <property type="match status" value="1"/>
</dbReference>
<evidence type="ECO:0000256" key="7">
    <source>
        <dbReference type="ARBA" id="ARBA00049442"/>
    </source>
</evidence>
<feature type="binding site" evidence="8">
    <location>
        <position position="102"/>
    </location>
    <ligand>
        <name>shikimate</name>
        <dbReference type="ChEBI" id="CHEBI:36208"/>
    </ligand>
</feature>
<dbReference type="NCBIfam" id="NF001310">
    <property type="entry name" value="PRK00258.1-2"/>
    <property type="match status" value="1"/>
</dbReference>
<dbReference type="EC" id="1.1.1.25" evidence="2 8"/>
<dbReference type="InterPro" id="IPR011342">
    <property type="entry name" value="Shikimate_DH"/>
</dbReference>
<feature type="binding site" evidence="8">
    <location>
        <begin position="14"/>
        <end position="16"/>
    </location>
    <ligand>
        <name>shikimate</name>
        <dbReference type="ChEBI" id="CHEBI:36208"/>
    </ligand>
</feature>
<dbReference type="FunFam" id="3.40.50.10860:FF:000006">
    <property type="entry name" value="Shikimate dehydrogenase (NADP(+))"/>
    <property type="match status" value="1"/>
</dbReference>
<dbReference type="InterPro" id="IPR013708">
    <property type="entry name" value="Shikimate_DH-bd_N"/>
</dbReference>
<dbReference type="GO" id="GO:0019632">
    <property type="term" value="P:shikimate metabolic process"/>
    <property type="evidence" value="ECO:0007669"/>
    <property type="project" value="InterPro"/>
</dbReference>
<comment type="catalytic activity">
    <reaction evidence="7 8">
        <text>shikimate + NADP(+) = 3-dehydroshikimate + NADPH + H(+)</text>
        <dbReference type="Rhea" id="RHEA:17737"/>
        <dbReference type="ChEBI" id="CHEBI:15378"/>
        <dbReference type="ChEBI" id="CHEBI:16630"/>
        <dbReference type="ChEBI" id="CHEBI:36208"/>
        <dbReference type="ChEBI" id="CHEBI:57783"/>
        <dbReference type="ChEBI" id="CHEBI:58349"/>
        <dbReference type="EC" id="1.1.1.25"/>
    </reaction>
</comment>
<dbReference type="PANTHER" id="PTHR21089:SF1">
    <property type="entry name" value="BIFUNCTIONAL 3-DEHYDROQUINATE DEHYDRATASE_SHIKIMATE DEHYDROGENASE, CHLOROPLASTIC"/>
    <property type="match status" value="1"/>
</dbReference>
<feature type="active site" description="Proton acceptor" evidence="8">
    <location>
        <position position="65"/>
    </location>
</feature>
<comment type="subunit">
    <text evidence="8">Homodimer.</text>
</comment>
<comment type="caution">
    <text evidence="8">Lacks conserved residue(s) required for the propagation of feature annotation.</text>
</comment>
<comment type="function">
    <text evidence="8">Involved in the biosynthesis of the chorismate, which leads to the biosynthesis of aromatic amino acids. Catalyzes the reversible NADPH linked reduction of 3-dehydroshikimate (DHSA) to yield shikimate (SA).</text>
</comment>
<gene>
    <name evidence="8" type="primary">aroE</name>
    <name evidence="12" type="ORF">DFP81_105190</name>
</gene>
<dbReference type="GO" id="GO:0050661">
    <property type="term" value="F:NADP binding"/>
    <property type="evidence" value="ECO:0007669"/>
    <property type="project" value="InterPro"/>
</dbReference>
<feature type="domain" description="SDH C-terminal" evidence="11">
    <location>
        <begin position="233"/>
        <end position="264"/>
    </location>
</feature>
<dbReference type="NCBIfam" id="TIGR00507">
    <property type="entry name" value="aroE"/>
    <property type="match status" value="1"/>
</dbReference>
<dbReference type="RefSeq" id="WP_115897506.1">
    <property type="nucleotide sequence ID" value="NZ_QUNG01000005.1"/>
</dbReference>
<comment type="pathway">
    <text evidence="1 8">Metabolic intermediate biosynthesis; chorismate biosynthesis; chorismate from D-erythrose 4-phosphate and phosphoenolpyruvate: step 4/7.</text>
</comment>
<sequence>MDSYAVVGNPIAHSKSPSIHTYFAQQTQQNLSYSTLLGDEERFEEQVKEFFQNGGKGLNVTMPFKGRAYDMCDVLSKRAKQAGAVNTLMLGRNGDIFGDTTDGVGMVNDITKNHGQSLQGKRVLIIGAGGAVRGVLEPVLAEQPASVTVVNRTVSKAEALAEQYACLASSFDDLEGRFDIIINGSASSISGSLPPLKDSIIDADTWCYDMAYSKEQTLFLNWAEQHGAQGVDGLGMLVCQAAESFYLWRQVRPETRSLVAKMRQEMEA</sequence>
<dbReference type="SUPFAM" id="SSF51735">
    <property type="entry name" value="NAD(P)-binding Rossmann-fold domains"/>
    <property type="match status" value="1"/>
</dbReference>
<evidence type="ECO:0000256" key="8">
    <source>
        <dbReference type="HAMAP-Rule" id="MF_00222"/>
    </source>
</evidence>
<name>A0A3E0DM16_9GAMM</name>
<keyword evidence="4 8" id="KW-0521">NADP</keyword>
<feature type="binding site" evidence="8">
    <location>
        <position position="212"/>
    </location>
    <ligand>
        <name>shikimate</name>
        <dbReference type="ChEBI" id="CHEBI:36208"/>
    </ligand>
</feature>
<organism evidence="12 13">
    <name type="scientific">Marinomonas pollencensis</name>
    <dbReference type="NCBI Taxonomy" id="491954"/>
    <lineage>
        <taxon>Bacteria</taxon>
        <taxon>Pseudomonadati</taxon>
        <taxon>Pseudomonadota</taxon>
        <taxon>Gammaproteobacteria</taxon>
        <taxon>Oceanospirillales</taxon>
        <taxon>Oceanospirillaceae</taxon>
        <taxon>Marinomonas</taxon>
    </lineage>
</organism>
<dbReference type="Gene3D" id="3.40.50.720">
    <property type="entry name" value="NAD(P)-binding Rossmann-like Domain"/>
    <property type="match status" value="1"/>
</dbReference>
<proteinExistence type="inferred from homology"/>
<evidence type="ECO:0000256" key="1">
    <source>
        <dbReference type="ARBA" id="ARBA00004871"/>
    </source>
</evidence>
<feature type="domain" description="Quinate/shikimate 5-dehydrogenase/glutamyl-tRNA reductase" evidence="9">
    <location>
        <begin position="112"/>
        <end position="187"/>
    </location>
</feature>
<feature type="binding site" evidence="8">
    <location>
        <begin position="127"/>
        <end position="131"/>
    </location>
    <ligand>
        <name>NADP(+)</name>
        <dbReference type="ChEBI" id="CHEBI:58349"/>
    </ligand>
</feature>
<dbReference type="SUPFAM" id="SSF53223">
    <property type="entry name" value="Aminoacid dehydrogenase-like, N-terminal domain"/>
    <property type="match status" value="1"/>
</dbReference>
<feature type="binding site" evidence="8">
    <location>
        <position position="86"/>
    </location>
    <ligand>
        <name>shikimate</name>
        <dbReference type="ChEBI" id="CHEBI:36208"/>
    </ligand>
</feature>
<feature type="binding site" evidence="8">
    <location>
        <position position="61"/>
    </location>
    <ligand>
        <name>shikimate</name>
        <dbReference type="ChEBI" id="CHEBI:36208"/>
    </ligand>
</feature>
<dbReference type="Proteomes" id="UP000256542">
    <property type="component" value="Unassembled WGS sequence"/>
</dbReference>
<dbReference type="InterPro" id="IPR036291">
    <property type="entry name" value="NAD(P)-bd_dom_sf"/>
</dbReference>